<comment type="caution">
    <text evidence="2">The sequence shown here is derived from an EMBL/GenBank/DDBJ whole genome shotgun (WGS) entry which is preliminary data.</text>
</comment>
<protein>
    <recommendedName>
        <fullName evidence="1">Bifunctional inhibitor/plant lipid transfer protein/seed storage helical domain-containing protein</fullName>
    </recommendedName>
</protein>
<dbReference type="PRINTS" id="PR00071">
    <property type="entry name" value="HMGCOARDTASE"/>
</dbReference>
<dbReference type="FunFam" id="1.10.3270.10:FF:000002">
    <property type="entry name" value="3-hydroxy-3-methylglutaryl coenzyme A reductase"/>
    <property type="match status" value="1"/>
</dbReference>
<dbReference type="GO" id="GO:0005778">
    <property type="term" value="C:peroxisomal membrane"/>
    <property type="evidence" value="ECO:0007669"/>
    <property type="project" value="TreeGrafter"/>
</dbReference>
<feature type="domain" description="Bifunctional inhibitor/plant lipid transfer protein/seed storage helical" evidence="1">
    <location>
        <begin position="2"/>
        <end position="58"/>
    </location>
</feature>
<organism evidence="2 3">
    <name type="scientific">Hibiscus syriacus</name>
    <name type="common">Rose of Sharon</name>
    <dbReference type="NCBI Taxonomy" id="106335"/>
    <lineage>
        <taxon>Eukaryota</taxon>
        <taxon>Viridiplantae</taxon>
        <taxon>Streptophyta</taxon>
        <taxon>Embryophyta</taxon>
        <taxon>Tracheophyta</taxon>
        <taxon>Spermatophyta</taxon>
        <taxon>Magnoliopsida</taxon>
        <taxon>eudicotyledons</taxon>
        <taxon>Gunneridae</taxon>
        <taxon>Pentapetalae</taxon>
        <taxon>rosids</taxon>
        <taxon>malvids</taxon>
        <taxon>Malvales</taxon>
        <taxon>Malvaceae</taxon>
        <taxon>Malvoideae</taxon>
        <taxon>Hibiscus</taxon>
    </lineage>
</organism>
<reference evidence="2" key="1">
    <citation type="submission" date="2019-09" db="EMBL/GenBank/DDBJ databases">
        <title>Draft genome information of white flower Hibiscus syriacus.</title>
        <authorList>
            <person name="Kim Y.-M."/>
        </authorList>
    </citation>
    <scope>NUCLEOTIDE SEQUENCE [LARGE SCALE GENOMIC DNA]</scope>
    <source>
        <strain evidence="2">YM2019G1</strain>
    </source>
</reference>
<dbReference type="Gene3D" id="3.90.770.10">
    <property type="entry name" value="3-hydroxy-3-methylglutaryl-coenzyme A Reductase, Chain A, domain 2"/>
    <property type="match status" value="1"/>
</dbReference>
<dbReference type="InterPro" id="IPR016140">
    <property type="entry name" value="Bifunc_inhib/LTP/seed_store"/>
</dbReference>
<evidence type="ECO:0000259" key="1">
    <source>
        <dbReference type="Pfam" id="PF14368"/>
    </source>
</evidence>
<dbReference type="Pfam" id="PF14368">
    <property type="entry name" value="LTP_2"/>
    <property type="match status" value="1"/>
</dbReference>
<dbReference type="PANTHER" id="PTHR10572:SF44">
    <property type="entry name" value="3-HYDROXY-3-METHYLGLUTARYL-COENZYME A REDUCTASE 1"/>
    <property type="match status" value="1"/>
</dbReference>
<dbReference type="AlphaFoldDB" id="A0A6A2YXA0"/>
<evidence type="ECO:0000313" key="3">
    <source>
        <dbReference type="Proteomes" id="UP000436088"/>
    </source>
</evidence>
<dbReference type="Pfam" id="PF00368">
    <property type="entry name" value="HMG-CoA_red"/>
    <property type="match status" value="1"/>
</dbReference>
<dbReference type="InterPro" id="IPR002202">
    <property type="entry name" value="HMG_CoA_Rdtase"/>
</dbReference>
<dbReference type="GO" id="GO:0004420">
    <property type="term" value="F:hydroxymethylglutaryl-CoA reductase (NADPH) activity"/>
    <property type="evidence" value="ECO:0007669"/>
    <property type="project" value="InterPro"/>
</dbReference>
<dbReference type="Gene3D" id="1.10.3270.10">
    <property type="entry name" value="HMGR, N-terminal domain"/>
    <property type="match status" value="1"/>
</dbReference>
<keyword evidence="3" id="KW-1185">Reference proteome</keyword>
<dbReference type="PANTHER" id="PTHR10572">
    <property type="entry name" value="3-HYDROXY-3-METHYLGLUTARYL-COENZYME A REDUCTASE"/>
    <property type="match status" value="1"/>
</dbReference>
<dbReference type="InterPro" id="IPR023074">
    <property type="entry name" value="HMG_CoA_Rdtase_cat_sf"/>
</dbReference>
<dbReference type="GO" id="GO:0008299">
    <property type="term" value="P:isoprenoid biosynthetic process"/>
    <property type="evidence" value="ECO:0007669"/>
    <property type="project" value="TreeGrafter"/>
</dbReference>
<dbReference type="InterPro" id="IPR023282">
    <property type="entry name" value="HMG_CoA_Rdtase_N"/>
</dbReference>
<dbReference type="GO" id="GO:0015936">
    <property type="term" value="P:coenzyme A metabolic process"/>
    <property type="evidence" value="ECO:0007669"/>
    <property type="project" value="InterPro"/>
</dbReference>
<evidence type="ECO:0000313" key="2">
    <source>
        <dbReference type="EMBL" id="KAE8683960.1"/>
    </source>
</evidence>
<dbReference type="EMBL" id="VEPZ02001256">
    <property type="protein sequence ID" value="KAE8683960.1"/>
    <property type="molecule type" value="Genomic_DNA"/>
</dbReference>
<name>A0A6A2YXA0_HIBSY</name>
<gene>
    <name evidence="2" type="ORF">F3Y22_tig00111164pilonHSYRG00012</name>
</gene>
<dbReference type="GO" id="GO:0016126">
    <property type="term" value="P:sterol biosynthetic process"/>
    <property type="evidence" value="ECO:0007669"/>
    <property type="project" value="TreeGrafter"/>
</dbReference>
<sequence length="260" mass="28998">MWEVEMAAATLSAAQCDQERNLAITACKPVVYGKFPSPDCCQRVRVTHLECVCPVITPRIRLPRHHATNRLHYRPQPCHPPHSRLWSKCPPPLQVWKAHFQLLNNLHYSYNIHNHPLSPQLTSGKGEAKAKDLSTLAVQKLFDEKPLTDLTEEDEEIIKSVVAGTIPSYSLESELGDCKRAVAIRRESLQILMGKSLSGLPLKGFDYKSILGFHCEMPIEYLQISEGIAGLLLLNGGEFSVPMATTEGCLVASTNRESLF</sequence>
<dbReference type="Proteomes" id="UP000436088">
    <property type="component" value="Unassembled WGS sequence"/>
</dbReference>
<dbReference type="GO" id="GO:0005789">
    <property type="term" value="C:endoplasmic reticulum membrane"/>
    <property type="evidence" value="ECO:0007669"/>
    <property type="project" value="TreeGrafter"/>
</dbReference>
<dbReference type="SUPFAM" id="SSF56542">
    <property type="entry name" value="Substrate-binding domain of HMG-CoA reductase"/>
    <property type="match status" value="1"/>
</dbReference>
<proteinExistence type="predicted"/>
<dbReference type="InterPro" id="IPR009029">
    <property type="entry name" value="HMG_CoA_Rdtase_sub-bd_dom_sf"/>
</dbReference>
<accession>A0A6A2YXA0</accession>
<dbReference type="PROSITE" id="PS50065">
    <property type="entry name" value="HMG_COA_REDUCTASE_4"/>
    <property type="match status" value="1"/>
</dbReference>